<dbReference type="EMBL" id="AEWV01000040">
    <property type="protein sequence ID" value="EGC16603.1"/>
    <property type="molecule type" value="Genomic_DNA"/>
</dbReference>
<protein>
    <submittedName>
        <fullName evidence="1">Uncharacterized protein</fullName>
    </submittedName>
</protein>
<name>F0F1I8_9NEIS</name>
<reference evidence="1 2" key="1">
    <citation type="submission" date="2011-01" db="EMBL/GenBank/DDBJ databases">
        <authorList>
            <person name="Muzny D."/>
            <person name="Qin X."/>
            <person name="Deng J."/>
            <person name="Jiang H."/>
            <person name="Liu Y."/>
            <person name="Qu J."/>
            <person name="Song X.-Z."/>
            <person name="Zhang L."/>
            <person name="Thornton R."/>
            <person name="Coyle M."/>
            <person name="Francisco L."/>
            <person name="Jackson L."/>
            <person name="Javaid M."/>
            <person name="Korchina V."/>
            <person name="Kovar C."/>
            <person name="Mata R."/>
            <person name="Mathew T."/>
            <person name="Ngo R."/>
            <person name="Nguyen L."/>
            <person name="Nguyen N."/>
            <person name="Okwuonu G."/>
            <person name="Ongeri F."/>
            <person name="Pham C."/>
            <person name="Simmons D."/>
            <person name="Wilczek-Boney K."/>
            <person name="Hale W."/>
            <person name="Jakkamsetti A."/>
            <person name="Pham P."/>
            <person name="Ruth R."/>
            <person name="San Lucas F."/>
            <person name="Warren J."/>
            <person name="Zhang J."/>
            <person name="Zhao Z."/>
            <person name="Zhou C."/>
            <person name="Zhu D."/>
            <person name="Lee S."/>
            <person name="Bess C."/>
            <person name="Blankenburg K."/>
            <person name="Forbes L."/>
            <person name="Fu Q."/>
            <person name="Gubbala S."/>
            <person name="Hirani K."/>
            <person name="Jayaseelan J.C."/>
            <person name="Lara F."/>
            <person name="Munidasa M."/>
            <person name="Palculict T."/>
            <person name="Patil S."/>
            <person name="Pu L.-L."/>
            <person name="Saada N."/>
            <person name="Tang L."/>
            <person name="Weissenberger G."/>
            <person name="Zhu Y."/>
            <person name="Hemphill L."/>
            <person name="Shang Y."/>
            <person name="Youmans B."/>
            <person name="Ayvaz T."/>
            <person name="Ross M."/>
            <person name="Santibanez J."/>
            <person name="Aqrawi P."/>
            <person name="Gross S."/>
            <person name="Joshi V."/>
            <person name="Fowler G."/>
            <person name="Nazareth L."/>
            <person name="Reid J."/>
            <person name="Worley K."/>
            <person name="Petrosino J."/>
            <person name="Highlander S."/>
            <person name="Gibbs R."/>
        </authorList>
    </citation>
    <scope>NUCLEOTIDE SEQUENCE [LARGE SCALE GENOMIC DNA]</scope>
    <source>
        <strain evidence="1 2">ATCC 33394</strain>
    </source>
</reference>
<proteinExistence type="predicted"/>
<sequence>MQAAFEGLKTRKAACTFVYPLFRKRFATKHAHRVAKCRACVVQNCLAGCLKMG</sequence>
<gene>
    <name evidence="1" type="ORF">HMPREF9098_1973</name>
</gene>
<dbReference type="HOGENOM" id="CLU_3062426_0_0_4"/>
<accession>F0F1I8</accession>
<dbReference type="Proteomes" id="UP000004088">
    <property type="component" value="Unassembled WGS sequence"/>
</dbReference>
<evidence type="ECO:0000313" key="1">
    <source>
        <dbReference type="EMBL" id="EGC16603.1"/>
    </source>
</evidence>
<comment type="caution">
    <text evidence="1">The sequence shown here is derived from an EMBL/GenBank/DDBJ whole genome shotgun (WGS) entry which is preliminary data.</text>
</comment>
<organism evidence="1 2">
    <name type="scientific">Kingella denitrificans ATCC 33394</name>
    <dbReference type="NCBI Taxonomy" id="888741"/>
    <lineage>
        <taxon>Bacteria</taxon>
        <taxon>Pseudomonadati</taxon>
        <taxon>Pseudomonadota</taxon>
        <taxon>Betaproteobacteria</taxon>
        <taxon>Neisseriales</taxon>
        <taxon>Neisseriaceae</taxon>
        <taxon>Kingella</taxon>
    </lineage>
</organism>
<dbReference type="STRING" id="888741.HMPREF9098_1973"/>
<evidence type="ECO:0000313" key="2">
    <source>
        <dbReference type="Proteomes" id="UP000004088"/>
    </source>
</evidence>
<keyword evidence="2" id="KW-1185">Reference proteome</keyword>
<dbReference type="AlphaFoldDB" id="F0F1I8"/>